<feature type="chain" id="PRO_5047097863" evidence="1">
    <location>
        <begin position="23"/>
        <end position="219"/>
    </location>
</feature>
<reference evidence="2 3" key="1">
    <citation type="submission" date="2022-05" db="EMBL/GenBank/DDBJ databases">
        <title>Genome Sequencing of Bee-Associated Microbes.</title>
        <authorList>
            <person name="Dunlap C."/>
        </authorList>
    </citation>
    <scope>NUCLEOTIDE SEQUENCE [LARGE SCALE GENOMIC DNA]</scope>
    <source>
        <strain evidence="2 3">NRRL B-14613</strain>
    </source>
</reference>
<keyword evidence="3" id="KW-1185">Reference proteome</keyword>
<dbReference type="GeneID" id="76998748"/>
<keyword evidence="1" id="KW-0732">Signal</keyword>
<sequence length="219" mass="24490">MMKKLSAVLALTAALSAFSATAAWAAESEGHVVPGALGKTTKQIDLDESVPFYTFPGGKRMGALAPQVVKIEESVVDQENRTWHRALTWIGYGYFKDPNASYKTIVLPDQTAFYDKVNGERLGLLGRQTVNVINEQVDDSGFVWYQLHTYKGKAWVISPSQEKQKAKLTKKTALYDQVNGRKAGALSPQTVTVSEVRYDGNKQRWGKVFTWKGDLWIKW</sequence>
<accession>A0ABT4G1E0</accession>
<organism evidence="2 3">
    <name type="scientific">Paenibacillus thiaminolyticus</name>
    <name type="common">Bacillus thiaminolyticus</name>
    <dbReference type="NCBI Taxonomy" id="49283"/>
    <lineage>
        <taxon>Bacteria</taxon>
        <taxon>Bacillati</taxon>
        <taxon>Bacillota</taxon>
        <taxon>Bacilli</taxon>
        <taxon>Bacillales</taxon>
        <taxon>Paenibacillaceae</taxon>
        <taxon>Paenibacillus</taxon>
    </lineage>
</organism>
<gene>
    <name evidence="2" type="ORF">M5W83_22405</name>
</gene>
<evidence type="ECO:0000313" key="3">
    <source>
        <dbReference type="Proteomes" id="UP001209276"/>
    </source>
</evidence>
<name>A0ABT4G1E0_PANTH</name>
<feature type="signal peptide" evidence="1">
    <location>
        <begin position="1"/>
        <end position="22"/>
    </location>
</feature>
<dbReference type="Proteomes" id="UP001209276">
    <property type="component" value="Unassembled WGS sequence"/>
</dbReference>
<evidence type="ECO:0000313" key="2">
    <source>
        <dbReference type="EMBL" id="MCY9609911.1"/>
    </source>
</evidence>
<dbReference type="RefSeq" id="WP_244194033.1">
    <property type="nucleotide sequence ID" value="NZ_CABMNB010000008.1"/>
</dbReference>
<comment type="caution">
    <text evidence="2">The sequence shown here is derived from an EMBL/GenBank/DDBJ whole genome shotgun (WGS) entry which is preliminary data.</text>
</comment>
<dbReference type="EMBL" id="JAMDMM010000044">
    <property type="protein sequence ID" value="MCY9609911.1"/>
    <property type="molecule type" value="Genomic_DNA"/>
</dbReference>
<evidence type="ECO:0000256" key="1">
    <source>
        <dbReference type="SAM" id="SignalP"/>
    </source>
</evidence>
<protein>
    <submittedName>
        <fullName evidence="2">Uncharacterized protein</fullName>
    </submittedName>
</protein>
<proteinExistence type="predicted"/>